<dbReference type="InterPro" id="IPR001623">
    <property type="entry name" value="DnaJ_domain"/>
</dbReference>
<dbReference type="Pfam" id="PF00990">
    <property type="entry name" value="GGDEF"/>
    <property type="match status" value="1"/>
</dbReference>
<dbReference type="InterPro" id="IPR000160">
    <property type="entry name" value="GGDEF_dom"/>
</dbReference>
<dbReference type="GO" id="GO:0051082">
    <property type="term" value="F:unfolded protein binding"/>
    <property type="evidence" value="ECO:0007669"/>
    <property type="project" value="TreeGrafter"/>
</dbReference>
<feature type="region of interest" description="Disordered" evidence="2">
    <location>
        <begin position="71"/>
        <end position="108"/>
    </location>
</feature>
<dbReference type="SUPFAM" id="SSF55073">
    <property type="entry name" value="Nucleotide cyclase"/>
    <property type="match status" value="1"/>
</dbReference>
<feature type="domain" description="J" evidence="3">
    <location>
        <begin position="6"/>
        <end position="70"/>
    </location>
</feature>
<proteinExistence type="predicted"/>
<organism evidence="5">
    <name type="scientific">bioreactor metagenome</name>
    <dbReference type="NCBI Taxonomy" id="1076179"/>
    <lineage>
        <taxon>unclassified sequences</taxon>
        <taxon>metagenomes</taxon>
        <taxon>ecological metagenomes</taxon>
    </lineage>
</organism>
<accession>A0A644YB04</accession>
<dbReference type="InterPro" id="IPR029787">
    <property type="entry name" value="Nucleotide_cyclase"/>
</dbReference>
<reference evidence="5" key="1">
    <citation type="submission" date="2019-08" db="EMBL/GenBank/DDBJ databases">
        <authorList>
            <person name="Kucharzyk K."/>
            <person name="Murdoch R.W."/>
            <person name="Higgins S."/>
            <person name="Loffler F."/>
        </authorList>
    </citation>
    <scope>NUCLEOTIDE SEQUENCE</scope>
</reference>
<gene>
    <name evidence="5" type="primary">cbpA_7</name>
    <name evidence="5" type="ORF">SDC9_71984</name>
</gene>
<dbReference type="InterPro" id="IPR043128">
    <property type="entry name" value="Rev_trsase/Diguanyl_cyclase"/>
</dbReference>
<dbReference type="Gene3D" id="3.30.70.270">
    <property type="match status" value="1"/>
</dbReference>
<dbReference type="CDD" id="cd06257">
    <property type="entry name" value="DnaJ"/>
    <property type="match status" value="1"/>
</dbReference>
<dbReference type="InterPro" id="IPR036869">
    <property type="entry name" value="J_dom_sf"/>
</dbReference>
<dbReference type="GO" id="GO:0042026">
    <property type="term" value="P:protein refolding"/>
    <property type="evidence" value="ECO:0007669"/>
    <property type="project" value="TreeGrafter"/>
</dbReference>
<evidence type="ECO:0000256" key="2">
    <source>
        <dbReference type="SAM" id="MobiDB-lite"/>
    </source>
</evidence>
<keyword evidence="1" id="KW-0143">Chaperone</keyword>
<name>A0A644YB04_9ZZZZ</name>
<dbReference type="PROSITE" id="PS50887">
    <property type="entry name" value="GGDEF"/>
    <property type="match status" value="1"/>
</dbReference>
<dbReference type="NCBIfam" id="TIGR00254">
    <property type="entry name" value="GGDEF"/>
    <property type="match status" value="1"/>
</dbReference>
<feature type="compositionally biased region" description="Basic and acidic residues" evidence="2">
    <location>
        <begin position="94"/>
        <end position="106"/>
    </location>
</feature>
<dbReference type="SUPFAM" id="SSF46565">
    <property type="entry name" value="Chaperone J-domain"/>
    <property type="match status" value="1"/>
</dbReference>
<dbReference type="GO" id="GO:0003677">
    <property type="term" value="F:DNA binding"/>
    <property type="evidence" value="ECO:0007669"/>
    <property type="project" value="UniProtKB-KW"/>
</dbReference>
<dbReference type="GO" id="GO:0005737">
    <property type="term" value="C:cytoplasm"/>
    <property type="evidence" value="ECO:0007669"/>
    <property type="project" value="TreeGrafter"/>
</dbReference>
<dbReference type="PRINTS" id="PR00625">
    <property type="entry name" value="JDOMAIN"/>
</dbReference>
<evidence type="ECO:0000256" key="1">
    <source>
        <dbReference type="ARBA" id="ARBA00023186"/>
    </source>
</evidence>
<sequence>MQGFLDYYRILQVHPMAEPEVIEGAYKRLARKYHPDVSRARDAESRMKQINEAYEVLGDPARRKSFDALVAARQRSAERARPTPPPPPPPPTHQRQEQQEEKRDHPALPMLNQYFRALRDKLYDEAYGLLSSADKGQISPEDFGTWQGAVSKVYRLEQYDCSPGRTDHNRVLGGVSFPQVTEFSVSTVEHNTVMNRKEKDIIVKYAVLEAGGWRVFLGYRDVRPYIAKFEDLSGLLKAKEVVHEMVELYSNRDYVSGLLNKKGMIDEMERELWRCARYGNPFSLMLLELELGAAKGQDLADCAAVWAGVLLQNNCRRPDVVARWADTKFMVLMPETNLSGGLKAALKLREVLTAQRLTYGGKARRVSVSIGVEEFRAPLEQTLGRLNGNLGLARQRRGSAVACANGIYNAD</sequence>
<feature type="domain" description="GGDEF" evidence="4">
    <location>
        <begin position="280"/>
        <end position="406"/>
    </location>
</feature>
<dbReference type="Gene3D" id="1.10.287.110">
    <property type="entry name" value="DnaJ domain"/>
    <property type="match status" value="1"/>
</dbReference>
<dbReference type="PANTHER" id="PTHR43096:SF52">
    <property type="entry name" value="DNAJ HOMOLOG 1, MITOCHONDRIAL-RELATED"/>
    <property type="match status" value="1"/>
</dbReference>
<evidence type="ECO:0000259" key="4">
    <source>
        <dbReference type="PROSITE" id="PS50887"/>
    </source>
</evidence>
<dbReference type="PANTHER" id="PTHR43096">
    <property type="entry name" value="DNAJ HOMOLOG 1, MITOCHONDRIAL-RELATED"/>
    <property type="match status" value="1"/>
</dbReference>
<dbReference type="EMBL" id="VSSQ01004509">
    <property type="protein sequence ID" value="MPM25489.1"/>
    <property type="molecule type" value="Genomic_DNA"/>
</dbReference>
<comment type="caution">
    <text evidence="5">The sequence shown here is derived from an EMBL/GenBank/DDBJ whole genome shotgun (WGS) entry which is preliminary data.</text>
</comment>
<dbReference type="SMART" id="SM00267">
    <property type="entry name" value="GGDEF"/>
    <property type="match status" value="1"/>
</dbReference>
<protein>
    <submittedName>
        <fullName evidence="5">Curved DNA-binding protein</fullName>
    </submittedName>
</protein>
<evidence type="ECO:0000259" key="3">
    <source>
        <dbReference type="PROSITE" id="PS50076"/>
    </source>
</evidence>
<evidence type="ECO:0000313" key="5">
    <source>
        <dbReference type="EMBL" id="MPM25489.1"/>
    </source>
</evidence>
<feature type="compositionally biased region" description="Pro residues" evidence="2">
    <location>
        <begin position="82"/>
        <end position="92"/>
    </location>
</feature>
<dbReference type="SMART" id="SM00271">
    <property type="entry name" value="DnaJ"/>
    <property type="match status" value="1"/>
</dbReference>
<dbReference type="AlphaFoldDB" id="A0A644YB04"/>
<keyword evidence="5" id="KW-0238">DNA-binding</keyword>
<dbReference type="Pfam" id="PF00226">
    <property type="entry name" value="DnaJ"/>
    <property type="match status" value="1"/>
</dbReference>
<dbReference type="PROSITE" id="PS50076">
    <property type="entry name" value="DNAJ_2"/>
    <property type="match status" value="1"/>
</dbReference>